<comment type="caution">
    <text evidence="1">The sequence shown here is derived from an EMBL/GenBank/DDBJ whole genome shotgun (WGS) entry which is preliminary data.</text>
</comment>
<dbReference type="EMBL" id="BGPR01002721">
    <property type="protein sequence ID" value="GBM77943.1"/>
    <property type="molecule type" value="Genomic_DNA"/>
</dbReference>
<evidence type="ECO:0000313" key="1">
    <source>
        <dbReference type="EMBL" id="GBM77943.1"/>
    </source>
</evidence>
<proteinExistence type="predicted"/>
<dbReference type="Proteomes" id="UP000499080">
    <property type="component" value="Unassembled WGS sequence"/>
</dbReference>
<sequence>MRHVLHCQIAENNIRQTTCCCPSRGRVGRFDAQRFFGSSMGKNAMSGKGGEEAGSEECWGGMFSERVAGAPETLVMIWLGDVPVNGWLGPETLGSSDLCLPAWNVPEEKKSVVGDMIFVVGG</sequence>
<name>A0A4Y2IJG0_ARAVE</name>
<organism evidence="1 2">
    <name type="scientific">Araneus ventricosus</name>
    <name type="common">Orbweaver spider</name>
    <name type="synonym">Epeira ventricosa</name>
    <dbReference type="NCBI Taxonomy" id="182803"/>
    <lineage>
        <taxon>Eukaryota</taxon>
        <taxon>Metazoa</taxon>
        <taxon>Ecdysozoa</taxon>
        <taxon>Arthropoda</taxon>
        <taxon>Chelicerata</taxon>
        <taxon>Arachnida</taxon>
        <taxon>Araneae</taxon>
        <taxon>Araneomorphae</taxon>
        <taxon>Entelegynae</taxon>
        <taxon>Araneoidea</taxon>
        <taxon>Araneidae</taxon>
        <taxon>Araneus</taxon>
    </lineage>
</organism>
<keyword evidence="2" id="KW-1185">Reference proteome</keyword>
<evidence type="ECO:0000313" key="2">
    <source>
        <dbReference type="Proteomes" id="UP000499080"/>
    </source>
</evidence>
<accession>A0A4Y2IJG0</accession>
<reference evidence="1 2" key="1">
    <citation type="journal article" date="2019" name="Sci. Rep.">
        <title>Orb-weaving spider Araneus ventricosus genome elucidates the spidroin gene catalogue.</title>
        <authorList>
            <person name="Kono N."/>
            <person name="Nakamura H."/>
            <person name="Ohtoshi R."/>
            <person name="Moran D.A.P."/>
            <person name="Shinohara A."/>
            <person name="Yoshida Y."/>
            <person name="Fujiwara M."/>
            <person name="Mori M."/>
            <person name="Tomita M."/>
            <person name="Arakawa K."/>
        </authorList>
    </citation>
    <scope>NUCLEOTIDE SEQUENCE [LARGE SCALE GENOMIC DNA]</scope>
</reference>
<protein>
    <submittedName>
        <fullName evidence="1">Uncharacterized protein</fullName>
    </submittedName>
</protein>
<gene>
    <name evidence="1" type="ORF">AVEN_31257_1</name>
</gene>
<dbReference type="AlphaFoldDB" id="A0A4Y2IJG0"/>